<keyword evidence="18" id="KW-1185">Reference proteome</keyword>
<dbReference type="PROSITE" id="PS00699">
    <property type="entry name" value="NITROGENASE_1_1"/>
    <property type="match status" value="1"/>
</dbReference>
<evidence type="ECO:0000313" key="18">
    <source>
        <dbReference type="Proteomes" id="UP000198847"/>
    </source>
</evidence>
<comment type="function">
    <text evidence="1 15">This molybdenum-iron protein is part of the nitrogenase complex that catalyzes the key enzymatic reactions in nitrogen fixation.</text>
</comment>
<keyword evidence="10 15" id="KW-0408">Iron</keyword>
<evidence type="ECO:0000256" key="7">
    <source>
        <dbReference type="ARBA" id="ARBA00022741"/>
    </source>
</evidence>
<keyword evidence="6 15" id="KW-0479">Metal-binding</keyword>
<dbReference type="Proteomes" id="UP000198847">
    <property type="component" value="Unassembled WGS sequence"/>
</dbReference>
<dbReference type="NCBIfam" id="TIGR01286">
    <property type="entry name" value="nifK"/>
    <property type="match status" value="1"/>
</dbReference>
<comment type="catalytic activity">
    <reaction evidence="13 15">
        <text>N2 + 8 reduced [2Fe-2S]-[ferredoxin] + 16 ATP + 16 H2O = H2 + 8 oxidized [2Fe-2S]-[ferredoxin] + 2 NH4(+) + 16 ADP + 16 phosphate + 6 H(+)</text>
        <dbReference type="Rhea" id="RHEA:21448"/>
        <dbReference type="Rhea" id="RHEA-COMP:10000"/>
        <dbReference type="Rhea" id="RHEA-COMP:10001"/>
        <dbReference type="ChEBI" id="CHEBI:15377"/>
        <dbReference type="ChEBI" id="CHEBI:15378"/>
        <dbReference type="ChEBI" id="CHEBI:17997"/>
        <dbReference type="ChEBI" id="CHEBI:18276"/>
        <dbReference type="ChEBI" id="CHEBI:28938"/>
        <dbReference type="ChEBI" id="CHEBI:30616"/>
        <dbReference type="ChEBI" id="CHEBI:33737"/>
        <dbReference type="ChEBI" id="CHEBI:33738"/>
        <dbReference type="ChEBI" id="CHEBI:43474"/>
        <dbReference type="ChEBI" id="CHEBI:456216"/>
        <dbReference type="EC" id="1.18.6.1"/>
    </reaction>
</comment>
<evidence type="ECO:0000256" key="12">
    <source>
        <dbReference type="ARBA" id="ARBA00023231"/>
    </source>
</evidence>
<dbReference type="InterPro" id="IPR000318">
    <property type="entry name" value="Nase_comp1_CS"/>
</dbReference>
<keyword evidence="8 15" id="KW-0067">ATP-binding</keyword>
<evidence type="ECO:0000256" key="11">
    <source>
        <dbReference type="ARBA" id="ARBA00023014"/>
    </source>
</evidence>
<evidence type="ECO:0000256" key="5">
    <source>
        <dbReference type="ARBA" id="ARBA00014775"/>
    </source>
</evidence>
<evidence type="ECO:0000256" key="3">
    <source>
        <dbReference type="ARBA" id="ARBA00011462"/>
    </source>
</evidence>
<evidence type="ECO:0000256" key="4">
    <source>
        <dbReference type="ARBA" id="ARBA00012773"/>
    </source>
</evidence>
<dbReference type="AlphaFoldDB" id="A0A1H8WZC2"/>
<dbReference type="Gene3D" id="1.20.89.10">
    <property type="entry name" value="Nitrogenase Molybdenum-iron Protein, subunit B, domain 4"/>
    <property type="match status" value="1"/>
</dbReference>
<dbReference type="GO" id="GO:0016163">
    <property type="term" value="F:nitrogenase activity"/>
    <property type="evidence" value="ECO:0007669"/>
    <property type="project" value="UniProtKB-EC"/>
</dbReference>
<dbReference type="OrthoDB" id="9800746at2"/>
<dbReference type="GO" id="GO:0051536">
    <property type="term" value="F:iron-sulfur cluster binding"/>
    <property type="evidence" value="ECO:0007669"/>
    <property type="project" value="UniProtKB-KW"/>
</dbReference>
<feature type="domain" description="Nitrogenase/oxidoreductase component 1" evidence="16">
    <location>
        <begin position="24"/>
        <end position="445"/>
    </location>
</feature>
<evidence type="ECO:0000313" key="17">
    <source>
        <dbReference type="EMBL" id="SEP32966.1"/>
    </source>
</evidence>
<dbReference type="Pfam" id="PF00148">
    <property type="entry name" value="Oxidored_nitro"/>
    <property type="match status" value="1"/>
</dbReference>
<keyword evidence="9 15" id="KW-0560">Oxidoreductase</keyword>
<evidence type="ECO:0000256" key="9">
    <source>
        <dbReference type="ARBA" id="ARBA00023002"/>
    </source>
</evidence>
<organism evidence="17 18">
    <name type="scientific">Propionispora vibrioides</name>
    <dbReference type="NCBI Taxonomy" id="112903"/>
    <lineage>
        <taxon>Bacteria</taxon>
        <taxon>Bacillati</taxon>
        <taxon>Bacillota</taxon>
        <taxon>Negativicutes</taxon>
        <taxon>Selenomonadales</taxon>
        <taxon>Sporomusaceae</taxon>
        <taxon>Propionispora</taxon>
    </lineage>
</organism>
<protein>
    <recommendedName>
        <fullName evidence="5 15">Nitrogenase molybdenum-iron protein beta chain</fullName>
        <ecNumber evidence="4 15">1.18.6.1</ecNumber>
    </recommendedName>
    <alternativeName>
        <fullName evidence="15">Dinitrogenase</fullName>
    </alternativeName>
</protein>
<gene>
    <name evidence="17" type="ORF">SAMN04490178_1198</name>
</gene>
<dbReference type="PROSITE" id="PS00090">
    <property type="entry name" value="NITROGENASE_1_2"/>
    <property type="match status" value="1"/>
</dbReference>
<dbReference type="SUPFAM" id="SSF53807">
    <property type="entry name" value="Helical backbone' metal receptor"/>
    <property type="match status" value="1"/>
</dbReference>
<keyword evidence="11 15" id="KW-0411">Iron-sulfur</keyword>
<evidence type="ECO:0000256" key="14">
    <source>
        <dbReference type="RuleBase" id="RU004021"/>
    </source>
</evidence>
<dbReference type="PANTHER" id="PTHR33712:SF7">
    <property type="entry name" value="LIGHT-INDEPENDENT PROTOCHLOROPHYLLIDE REDUCTASE SUBUNIT B"/>
    <property type="match status" value="1"/>
</dbReference>
<dbReference type="InterPro" id="IPR000510">
    <property type="entry name" value="Nase/OxRdtase_comp1"/>
</dbReference>
<reference evidence="17 18" key="1">
    <citation type="submission" date="2016-10" db="EMBL/GenBank/DDBJ databases">
        <authorList>
            <person name="de Groot N.N."/>
        </authorList>
    </citation>
    <scope>NUCLEOTIDE SEQUENCE [LARGE SCALE GENOMIC DNA]</scope>
    <source>
        <strain evidence="17 18">DSM 13305</strain>
    </source>
</reference>
<dbReference type="InterPro" id="IPR005976">
    <property type="entry name" value="Nase_Mo-Fe_CF_bsu"/>
</dbReference>
<evidence type="ECO:0000256" key="2">
    <source>
        <dbReference type="ARBA" id="ARBA00011002"/>
    </source>
</evidence>
<comment type="subunit">
    <text evidence="3 15">Tetramer of two alpha and two beta chains. Forms complex with the iron protein (nitrogenase component 2).</text>
</comment>
<dbReference type="GO" id="GO:0046872">
    <property type="term" value="F:metal ion binding"/>
    <property type="evidence" value="ECO:0007669"/>
    <property type="project" value="UniProtKB-KW"/>
</dbReference>
<accession>A0A1H8WZC2</accession>
<evidence type="ECO:0000256" key="6">
    <source>
        <dbReference type="ARBA" id="ARBA00022723"/>
    </source>
</evidence>
<evidence type="ECO:0000256" key="15">
    <source>
        <dbReference type="RuleBase" id="RU364127"/>
    </source>
</evidence>
<dbReference type="STRING" id="112903.SAMN04490178_1198"/>
<dbReference type="EMBL" id="FODY01000019">
    <property type="protein sequence ID" value="SEP32966.1"/>
    <property type="molecule type" value="Genomic_DNA"/>
</dbReference>
<dbReference type="EC" id="1.18.6.1" evidence="4 15"/>
<comment type="similarity">
    <text evidence="2 14">Belongs to the NifD/NifK/NifE/NifN family.</text>
</comment>
<evidence type="ECO:0000256" key="1">
    <source>
        <dbReference type="ARBA" id="ARBA00002621"/>
    </source>
</evidence>
<proteinExistence type="inferred from homology"/>
<evidence type="ECO:0000259" key="16">
    <source>
        <dbReference type="Pfam" id="PF00148"/>
    </source>
</evidence>
<keyword evidence="12 14" id="KW-0535">Nitrogen fixation</keyword>
<comment type="cofactor">
    <cofactor evidence="15">
        <name>[8Fe-7S] cluster</name>
        <dbReference type="ChEBI" id="CHEBI:21143"/>
    </cofactor>
    <text evidence="15">Binds 1 [8Fe-7S] cluster per heterodimer.</text>
</comment>
<dbReference type="GO" id="GO:0016612">
    <property type="term" value="C:molybdenum-iron nitrogenase complex"/>
    <property type="evidence" value="ECO:0007669"/>
    <property type="project" value="InterPro"/>
</dbReference>
<keyword evidence="7 15" id="KW-0547">Nucleotide-binding</keyword>
<evidence type="ECO:0000256" key="8">
    <source>
        <dbReference type="ARBA" id="ARBA00022840"/>
    </source>
</evidence>
<dbReference type="InterPro" id="IPR050152">
    <property type="entry name" value="ChlB/BchB/BchZ"/>
</dbReference>
<evidence type="ECO:0000256" key="13">
    <source>
        <dbReference type="ARBA" id="ARBA00047967"/>
    </source>
</evidence>
<dbReference type="PANTHER" id="PTHR33712">
    <property type="entry name" value="LIGHT-INDEPENDENT PROTOCHLOROPHYLLIDE REDUCTASE SUBUNIT B"/>
    <property type="match status" value="1"/>
</dbReference>
<evidence type="ECO:0000256" key="10">
    <source>
        <dbReference type="ARBA" id="ARBA00023004"/>
    </source>
</evidence>
<dbReference type="GO" id="GO:0005524">
    <property type="term" value="F:ATP binding"/>
    <property type="evidence" value="ECO:0007669"/>
    <property type="project" value="UniProtKB-KW"/>
</dbReference>
<sequence>MLDYTPKEIKQRPSGAVINPAKTCQPIGAMYAALGIKGCLPHSHGSQGCCSFHRMHLTRHFRDPIMASTSSFTEGASVFGGGANLKTAIKNVFTLYNPDVMAVHTTCLSETIGDDIPTIIKQSEIPEGKVVFHANTPSYQGSHITGFSNMTKAMVIYFAQASEGLKKEQINIIPGFVNPGDMREIKRIVKAMQLKFIMFPDTSGVVDSPMTGKFEMYPKGGVTLEELKDAGNSKATLALGRFASQDAADQLEKKCKVPAVSLKTPIGVKATDDFLMALRSAFAAEIPYELEEERGQLVDIMTDTHFHFHGKKVAVFGDPDVVTGLTEFLLSLGMLPVHVLTGTPAGALGSGLAGFENEIQGMLKAAGVKANVKAPGDLFELHQWIKNEPVDLLIGNTYGKYIARAEDIPFVRIGFPILDRSVHSYLPIVGYRGAMRIVEMISGALLDRADRDAADEDFELVM</sequence>
<dbReference type="RefSeq" id="WP_091748878.1">
    <property type="nucleotide sequence ID" value="NZ_FODY01000019.1"/>
</dbReference>
<name>A0A1H8WZC2_9FIRM</name>
<dbReference type="Gene3D" id="3.40.50.1980">
    <property type="entry name" value="Nitrogenase molybdenum iron protein domain"/>
    <property type="match status" value="3"/>
</dbReference>